<dbReference type="EMBL" id="BAAAYK010000038">
    <property type="protein sequence ID" value="GAA3359963.1"/>
    <property type="molecule type" value="Genomic_DNA"/>
</dbReference>
<dbReference type="InterPro" id="IPR027417">
    <property type="entry name" value="P-loop_NTPase"/>
</dbReference>
<evidence type="ECO:0000256" key="1">
    <source>
        <dbReference type="SAM" id="MobiDB-lite"/>
    </source>
</evidence>
<gene>
    <name evidence="2" type="ORF">GCM10020366_38050</name>
</gene>
<evidence type="ECO:0000313" key="2">
    <source>
        <dbReference type="EMBL" id="GAA3359963.1"/>
    </source>
</evidence>
<reference evidence="3" key="1">
    <citation type="journal article" date="2019" name="Int. J. Syst. Evol. Microbiol.">
        <title>The Global Catalogue of Microorganisms (GCM) 10K type strain sequencing project: providing services to taxonomists for standard genome sequencing and annotation.</title>
        <authorList>
            <consortium name="The Broad Institute Genomics Platform"/>
            <consortium name="The Broad Institute Genome Sequencing Center for Infectious Disease"/>
            <person name="Wu L."/>
            <person name="Ma J."/>
        </authorList>
    </citation>
    <scope>NUCLEOTIDE SEQUENCE [LARGE SCALE GENOMIC DNA]</scope>
    <source>
        <strain evidence="3">JCM 9687</strain>
    </source>
</reference>
<organism evidence="2 3">
    <name type="scientific">Saccharopolyspora gregorii</name>
    <dbReference type="NCBI Taxonomy" id="33914"/>
    <lineage>
        <taxon>Bacteria</taxon>
        <taxon>Bacillati</taxon>
        <taxon>Actinomycetota</taxon>
        <taxon>Actinomycetes</taxon>
        <taxon>Pseudonocardiales</taxon>
        <taxon>Pseudonocardiaceae</taxon>
        <taxon>Saccharopolyspora</taxon>
    </lineage>
</organism>
<dbReference type="SUPFAM" id="SSF52540">
    <property type="entry name" value="P-loop containing nucleoside triphosphate hydrolases"/>
    <property type="match status" value="1"/>
</dbReference>
<dbReference type="PANTHER" id="PTHR47691:SF3">
    <property type="entry name" value="HTH-TYPE TRANSCRIPTIONAL REGULATOR RV0890C-RELATED"/>
    <property type="match status" value="1"/>
</dbReference>
<accession>A0ABP6RRG2</accession>
<evidence type="ECO:0000313" key="3">
    <source>
        <dbReference type="Proteomes" id="UP001500483"/>
    </source>
</evidence>
<dbReference type="Gene3D" id="3.40.50.300">
    <property type="entry name" value="P-loop containing nucleotide triphosphate hydrolases"/>
    <property type="match status" value="1"/>
</dbReference>
<dbReference type="Proteomes" id="UP001500483">
    <property type="component" value="Unassembled WGS sequence"/>
</dbReference>
<feature type="region of interest" description="Disordered" evidence="1">
    <location>
        <begin position="705"/>
        <end position="724"/>
    </location>
</feature>
<proteinExistence type="predicted"/>
<dbReference type="PANTHER" id="PTHR47691">
    <property type="entry name" value="REGULATOR-RELATED"/>
    <property type="match status" value="1"/>
</dbReference>
<comment type="caution">
    <text evidence="2">The sequence shown here is derived from an EMBL/GenBank/DDBJ whole genome shotgun (WGS) entry which is preliminary data.</text>
</comment>
<dbReference type="PRINTS" id="PR00364">
    <property type="entry name" value="DISEASERSIST"/>
</dbReference>
<protein>
    <submittedName>
        <fullName evidence="2">Tetratricopeptide repeat protein</fullName>
    </submittedName>
</protein>
<sequence length="724" mass="76951">MIRVVSGTEDPPGIFPLVQPGTGPSAANALSGTAHGPVVQAGSIGQIHFHHGPERGVPRQLAPAPAHFTNRDAELDELDRPVAHPDRCGLVVLSGFGGVGKTALALSWLHRARDRFADGQLYADLSGADAGRPADPATVLGDFLRALGVPPEELPAGTGPRAAWFRSSVAGRSVAILLDNAWTAAQVRALLPAAPSCTVVVTTRRMLRSLLADGARFIDVGPLNADASRTLLLKAVGRQRISAEPEPARELVRLCGGLPIALSVTAARLASRRLLRLGETVAELQQEQRRLGLLSRGEEVSVRSVFDASYQELPGPARSTYRAMGLHPGPEFDRAVLAAATGLGRAALDEPLEALQEAHLLQEVRGGRYRFHDLIRLHAKEKADVTDTAERRAEVLLRIVEHYVRRTGQAAALCTPHLRGAAYEFAFPEADSAEFADRGQALDWLEQERANLVGAVRAAADGGLLAAAWQLGYLLWPLFRYRGHHADWRAVDEACLAAARELGEPELEARTARRLAMLHHRHAEWAVADRLLHRCAELHARSGDAYGAADTADAQAVLALARGDALAARASAQHAETGFAVAGFPRKAALARLLSGQAGVRIGEVATGLTEVRAATALLREHRAQDPFNAARARLVLGESLVTAGEAAEAAAEIDAGATEMDELDSPVGQALAHSARAELAAARGHPADERRQLAAALRLFEHQGDEAAAAPLRDRLTGPSGPA</sequence>
<name>A0ABP6RRG2_9PSEU</name>
<keyword evidence="3" id="KW-1185">Reference proteome</keyword>